<dbReference type="Gene3D" id="1.10.260.100">
    <property type="match status" value="1"/>
</dbReference>
<dbReference type="Gene3D" id="1.25.40.10">
    <property type="entry name" value="Tetratricopeptide repeat domain"/>
    <property type="match status" value="1"/>
</dbReference>
<accession>A0ABD1VF28</accession>
<proteinExistence type="predicted"/>
<organism evidence="5 6">
    <name type="scientific">Forsythia ovata</name>
    <dbReference type="NCBI Taxonomy" id="205694"/>
    <lineage>
        <taxon>Eukaryota</taxon>
        <taxon>Viridiplantae</taxon>
        <taxon>Streptophyta</taxon>
        <taxon>Embryophyta</taxon>
        <taxon>Tracheophyta</taxon>
        <taxon>Spermatophyta</taxon>
        <taxon>Magnoliopsida</taxon>
        <taxon>eudicotyledons</taxon>
        <taxon>Gunneridae</taxon>
        <taxon>Pentapetalae</taxon>
        <taxon>asterids</taxon>
        <taxon>lamiids</taxon>
        <taxon>Lamiales</taxon>
        <taxon>Oleaceae</taxon>
        <taxon>Forsythieae</taxon>
        <taxon>Forsythia</taxon>
    </lineage>
</organism>
<dbReference type="Pfam" id="PF18253">
    <property type="entry name" value="HipN"/>
    <property type="match status" value="1"/>
</dbReference>
<dbReference type="SUPFAM" id="SSF48452">
    <property type="entry name" value="TPR-like"/>
    <property type="match status" value="1"/>
</dbReference>
<dbReference type="InterPro" id="IPR019734">
    <property type="entry name" value="TPR_rpt"/>
</dbReference>
<evidence type="ECO:0000259" key="4">
    <source>
        <dbReference type="Pfam" id="PF18253"/>
    </source>
</evidence>
<sequence length="349" mass="39427">MDNQDIDALMRVIPKLVHDPTLLSDPLIDFFCDYIESLGGKIPESAWDTEARSWAVDTYDYMDETDSYNVEEEEEETEIVESDIELDESYVVEPDNYLPQKMGDPSVEVTDENRNASQEAEIQAMEAISEDKLEEAVDHLTMAILLNPKSAIMYETRASVYIKMKKPNAAIRDAIAALKINPDSAKGNKSRGIARAMLGQWEEAAKDLHRASKLDHDEETSVVLDKVWSNAQKVEEHRRKYERLHREEKYKEIEREQVRRRFKARAAYLKAKKQEQSSSSGSQGGTPGGFIDYNKILNDPDLMAAFKDQEVTVALLDVMMDPASLAKHQANPKVAAVIATILSKFVGPN</sequence>
<evidence type="ECO:0000256" key="2">
    <source>
        <dbReference type="ARBA" id="ARBA00022803"/>
    </source>
</evidence>
<keyword evidence="1" id="KW-0677">Repeat</keyword>
<feature type="domain" description="Hsp70-interacting protein N-terminal" evidence="4">
    <location>
        <begin position="5"/>
        <end position="43"/>
    </location>
</feature>
<protein>
    <submittedName>
        <fullName evidence="5">FAM10 family protein</fullName>
    </submittedName>
</protein>
<evidence type="ECO:0000313" key="5">
    <source>
        <dbReference type="EMBL" id="KAL2535945.1"/>
    </source>
</evidence>
<dbReference type="InterPro" id="IPR034649">
    <property type="entry name" value="Hip_N"/>
</dbReference>
<gene>
    <name evidence="5" type="ORF">Fot_17336</name>
</gene>
<dbReference type="Gene3D" id="6.10.250.3420">
    <property type="match status" value="1"/>
</dbReference>
<dbReference type="FunFam" id="1.25.40.10:FF:000112">
    <property type="entry name" value="FAM10 family protein"/>
    <property type="match status" value="1"/>
</dbReference>
<dbReference type="EMBL" id="JBFOLJ010000005">
    <property type="protein sequence ID" value="KAL2535945.1"/>
    <property type="molecule type" value="Genomic_DNA"/>
</dbReference>
<dbReference type="InterPro" id="IPR011990">
    <property type="entry name" value="TPR-like_helical_dom_sf"/>
</dbReference>
<evidence type="ECO:0000256" key="1">
    <source>
        <dbReference type="ARBA" id="ARBA00022737"/>
    </source>
</evidence>
<evidence type="ECO:0000256" key="3">
    <source>
        <dbReference type="SAM" id="MobiDB-lite"/>
    </source>
</evidence>
<dbReference type="PANTHER" id="PTHR45883">
    <property type="entry name" value="HSC70-INTERACTING PROTEIN"/>
    <property type="match status" value="1"/>
</dbReference>
<keyword evidence="2" id="KW-0802">TPR repeat</keyword>
<dbReference type="PANTHER" id="PTHR45883:SF2">
    <property type="entry name" value="HSC70-INTERACTING PROTEIN"/>
    <property type="match status" value="1"/>
</dbReference>
<dbReference type="AlphaFoldDB" id="A0ABD1VF28"/>
<keyword evidence="6" id="KW-1185">Reference proteome</keyword>
<dbReference type="SMART" id="SM00028">
    <property type="entry name" value="TPR"/>
    <property type="match status" value="3"/>
</dbReference>
<name>A0ABD1VF28_9LAMI</name>
<dbReference type="Proteomes" id="UP001604277">
    <property type="component" value="Unassembled WGS sequence"/>
</dbReference>
<reference evidence="6" key="1">
    <citation type="submission" date="2024-07" db="EMBL/GenBank/DDBJ databases">
        <title>Two chromosome-level genome assemblies of Korean endemic species Abeliophyllum distichum and Forsythia ovata (Oleaceae).</title>
        <authorList>
            <person name="Jang H."/>
        </authorList>
    </citation>
    <scope>NUCLEOTIDE SEQUENCE [LARGE SCALE GENOMIC DNA]</scope>
</reference>
<evidence type="ECO:0000313" key="6">
    <source>
        <dbReference type="Proteomes" id="UP001604277"/>
    </source>
</evidence>
<comment type="caution">
    <text evidence="5">The sequence shown here is derived from an EMBL/GenBank/DDBJ whole genome shotgun (WGS) entry which is preliminary data.</text>
</comment>
<feature type="region of interest" description="Disordered" evidence="3">
    <location>
        <begin position="269"/>
        <end position="288"/>
    </location>
</feature>